<comment type="similarity">
    <text evidence="2">Belongs to the purine-cytosine permease (2.A.39) family.</text>
</comment>
<dbReference type="GO" id="GO:0005886">
    <property type="term" value="C:plasma membrane"/>
    <property type="evidence" value="ECO:0007669"/>
    <property type="project" value="TreeGrafter"/>
</dbReference>
<reference evidence="8 9" key="1">
    <citation type="submission" date="2018-06" db="EMBL/GenBank/DDBJ databases">
        <authorList>
            <consortium name="Pathogen Informatics"/>
            <person name="Doyle S."/>
        </authorList>
    </citation>
    <scope>NUCLEOTIDE SEQUENCE [LARGE SCALE GENOMIC DNA]</scope>
    <source>
        <strain evidence="8 9">NCTC13443</strain>
    </source>
</reference>
<comment type="subcellular location">
    <subcellularLocation>
        <location evidence="1">Membrane</location>
        <topology evidence="1">Multi-pass membrane protein</topology>
    </subcellularLocation>
</comment>
<accession>A0A377V218</accession>
<evidence type="ECO:0000313" key="8">
    <source>
        <dbReference type="EMBL" id="STT03036.1"/>
    </source>
</evidence>
<sequence>MSYLVGLGKSQAMAMVIYFAICFGKITFTTLNAYGSFMSLTTIVSAFRRQTVLSQKCRIAFVVLMVTASCIIALLSEPAFLKHFTHFLLFLLAFFVPWSAICLTDYYLISKGAIDIPALSDPQQRYGFWNLYAITLYIVGVLIQLPFIENPLFHGSLTWIFAGNDVSWIIGWFGTGVLYYALRRFDRRSLPAQSLFPST</sequence>
<evidence type="ECO:0000256" key="3">
    <source>
        <dbReference type="ARBA" id="ARBA00022448"/>
    </source>
</evidence>
<evidence type="ECO:0000256" key="7">
    <source>
        <dbReference type="SAM" id="Phobius"/>
    </source>
</evidence>
<dbReference type="PANTHER" id="PTHR31806">
    <property type="entry name" value="PURINE-CYTOSINE PERMEASE FCY2-RELATED"/>
    <property type="match status" value="1"/>
</dbReference>
<gene>
    <name evidence="8" type="primary">codB_4</name>
    <name evidence="8" type="ORF">NCTC13443_03397</name>
</gene>
<feature type="transmembrane region" description="Helical" evidence="7">
    <location>
        <begin position="159"/>
        <end position="182"/>
    </location>
</feature>
<organism evidence="8 9">
    <name type="scientific">Klebsiella pneumoniae</name>
    <dbReference type="NCBI Taxonomy" id="573"/>
    <lineage>
        <taxon>Bacteria</taxon>
        <taxon>Pseudomonadati</taxon>
        <taxon>Pseudomonadota</taxon>
        <taxon>Gammaproteobacteria</taxon>
        <taxon>Enterobacterales</taxon>
        <taxon>Enterobacteriaceae</taxon>
        <taxon>Klebsiella/Raoultella group</taxon>
        <taxon>Klebsiella</taxon>
        <taxon>Klebsiella pneumoniae complex</taxon>
    </lineage>
</organism>
<dbReference type="PANTHER" id="PTHR31806:SF1">
    <property type="entry name" value="PURINE-CYTOSINE PERMEASE FCY2-RELATED"/>
    <property type="match status" value="1"/>
</dbReference>
<dbReference type="Pfam" id="PF02133">
    <property type="entry name" value="Transp_cyt_pur"/>
    <property type="match status" value="1"/>
</dbReference>
<dbReference type="GO" id="GO:0022857">
    <property type="term" value="F:transmembrane transporter activity"/>
    <property type="evidence" value="ECO:0007669"/>
    <property type="project" value="InterPro"/>
</dbReference>
<proteinExistence type="inferred from homology"/>
<evidence type="ECO:0000256" key="5">
    <source>
        <dbReference type="ARBA" id="ARBA00022989"/>
    </source>
</evidence>
<dbReference type="AlphaFoldDB" id="A0A377V218"/>
<evidence type="ECO:0000313" key="9">
    <source>
        <dbReference type="Proteomes" id="UP000255518"/>
    </source>
</evidence>
<feature type="transmembrane region" description="Helical" evidence="7">
    <location>
        <begin position="129"/>
        <end position="147"/>
    </location>
</feature>
<dbReference type="Proteomes" id="UP000255518">
    <property type="component" value="Unassembled WGS sequence"/>
</dbReference>
<evidence type="ECO:0000256" key="2">
    <source>
        <dbReference type="ARBA" id="ARBA00008974"/>
    </source>
</evidence>
<keyword evidence="3" id="KW-0813">Transport</keyword>
<name>A0A377V218_KLEPN</name>
<dbReference type="EMBL" id="UGKT01000001">
    <property type="protein sequence ID" value="STT03036.1"/>
    <property type="molecule type" value="Genomic_DNA"/>
</dbReference>
<keyword evidence="5 7" id="KW-1133">Transmembrane helix</keyword>
<evidence type="ECO:0000256" key="4">
    <source>
        <dbReference type="ARBA" id="ARBA00022692"/>
    </source>
</evidence>
<dbReference type="InterPro" id="IPR026030">
    <property type="entry name" value="Pur-cyt_permease_Fcy2/21/22"/>
</dbReference>
<keyword evidence="6 7" id="KW-0472">Membrane</keyword>
<dbReference type="Gene3D" id="1.10.4160.10">
    <property type="entry name" value="Hydantoin permease"/>
    <property type="match status" value="1"/>
</dbReference>
<evidence type="ECO:0000256" key="1">
    <source>
        <dbReference type="ARBA" id="ARBA00004141"/>
    </source>
</evidence>
<feature type="transmembrane region" description="Helical" evidence="7">
    <location>
        <begin position="12"/>
        <end position="37"/>
    </location>
</feature>
<feature type="transmembrane region" description="Helical" evidence="7">
    <location>
        <begin position="57"/>
        <end position="75"/>
    </location>
</feature>
<protein>
    <submittedName>
        <fullName evidence="8">Putative transporter</fullName>
    </submittedName>
</protein>
<evidence type="ECO:0000256" key="6">
    <source>
        <dbReference type="ARBA" id="ARBA00023136"/>
    </source>
</evidence>
<keyword evidence="4 7" id="KW-0812">Transmembrane</keyword>
<dbReference type="InterPro" id="IPR001248">
    <property type="entry name" value="Pur-cyt_permease"/>
</dbReference>
<feature type="transmembrane region" description="Helical" evidence="7">
    <location>
        <begin position="87"/>
        <end position="108"/>
    </location>
</feature>